<dbReference type="OrthoDB" id="9775130at2"/>
<dbReference type="RefSeq" id="WP_002635644.1">
    <property type="nucleotide sequence ID" value="NZ_CP012109.1"/>
</dbReference>
<reference evidence="1 2" key="1">
    <citation type="journal article" date="2016" name="PLoS ONE">
        <title>Complete Genome Sequence and Comparative Genomics of a Novel Myxobacterium Myxococcus hansupus.</title>
        <authorList>
            <person name="Sharma G."/>
            <person name="Narwani T."/>
            <person name="Subramanian S."/>
        </authorList>
    </citation>
    <scope>NUCLEOTIDE SEQUENCE [LARGE SCALE GENOMIC DNA]</scope>
    <source>
        <strain evidence="2">mixupus</strain>
    </source>
</reference>
<dbReference type="SUPFAM" id="SSF53474">
    <property type="entry name" value="alpha/beta-Hydrolases"/>
    <property type="match status" value="1"/>
</dbReference>
<keyword evidence="2" id="KW-1185">Reference proteome</keyword>
<dbReference type="PANTHER" id="PTHR48098">
    <property type="entry name" value="ENTEROCHELIN ESTERASE-RELATED"/>
    <property type="match status" value="1"/>
</dbReference>
<dbReference type="InterPro" id="IPR050583">
    <property type="entry name" value="Mycobacterial_A85_antigen"/>
</dbReference>
<sequence length="370" mass="41068">MDAKTLEARAQAEGTPVIDSDTATFVWRGRGPICLQGDFQDWRGKPLPFKRVAPGLWARTLKLPSDAYVEYALEDARGRRVEDPLNRNPSDNGFGGINHSFRMPQARSSLPARHPRGAPRGRVTRHVVDTGDLDLPGQRQVYLYAPPTDAPVPLLVVYDGEDYLRRVRLPELVDTLVAEGRMRPVALALVCNGGETRSMEYACSEYTVGLLRWKVLPLAHQKLSLLDERRGPGAHAVLGASLGGLMALYTGLRLPDVFGHVLSQSGAFSVEGHDFVVFDLARQAPRRPLDISLDCGRFEGLLEGNRRLAPLLTEAGHQVALREYSGGHNYPAWREELVHGLERHFPPLSAKRRNSLSFQGRKQLEPGGRR</sequence>
<dbReference type="Gene3D" id="3.40.50.1820">
    <property type="entry name" value="alpha/beta hydrolase"/>
    <property type="match status" value="1"/>
</dbReference>
<dbReference type="SUPFAM" id="SSF81296">
    <property type="entry name" value="E set domains"/>
    <property type="match status" value="1"/>
</dbReference>
<dbReference type="PATRIC" id="fig|1297742.4.peg.6181"/>
<name>A0A0H4X5M6_9BACT</name>
<accession>A0A0H4X5M6</accession>
<dbReference type="STRING" id="1297742.A176_006090"/>
<gene>
    <name evidence="1" type="ORF">A176_006090</name>
</gene>
<dbReference type="EMBL" id="CP012109">
    <property type="protein sequence ID" value="AKQ69178.1"/>
    <property type="molecule type" value="Genomic_DNA"/>
</dbReference>
<protein>
    <submittedName>
        <fullName evidence="1">Putative esterase</fullName>
    </submittedName>
</protein>
<dbReference type="AlphaFoldDB" id="A0A0H4X5M6"/>
<dbReference type="Proteomes" id="UP000009026">
    <property type="component" value="Chromosome"/>
</dbReference>
<dbReference type="PANTHER" id="PTHR48098:SF3">
    <property type="entry name" value="IRON(III) ENTEROBACTIN ESTERASE"/>
    <property type="match status" value="1"/>
</dbReference>
<dbReference type="InterPro" id="IPR000801">
    <property type="entry name" value="Esterase-like"/>
</dbReference>
<organism evidence="1 2">
    <name type="scientific">Pseudomyxococcus hansupus</name>
    <dbReference type="NCBI Taxonomy" id="1297742"/>
    <lineage>
        <taxon>Bacteria</taxon>
        <taxon>Pseudomonadati</taxon>
        <taxon>Myxococcota</taxon>
        <taxon>Myxococcia</taxon>
        <taxon>Myxococcales</taxon>
        <taxon>Cystobacterineae</taxon>
        <taxon>Myxococcaceae</taxon>
        <taxon>Pseudomyxococcus</taxon>
    </lineage>
</organism>
<dbReference type="Pfam" id="PF00756">
    <property type="entry name" value="Esterase"/>
    <property type="match status" value="1"/>
</dbReference>
<dbReference type="InterPro" id="IPR029058">
    <property type="entry name" value="AB_hydrolase_fold"/>
</dbReference>
<dbReference type="eggNOG" id="COG2382">
    <property type="taxonomic scope" value="Bacteria"/>
</dbReference>
<proteinExistence type="predicted"/>
<evidence type="ECO:0000313" key="1">
    <source>
        <dbReference type="EMBL" id="AKQ69178.1"/>
    </source>
</evidence>
<dbReference type="InterPro" id="IPR014756">
    <property type="entry name" value="Ig_E-set"/>
</dbReference>
<dbReference type="KEGG" id="mym:A176_006090"/>
<evidence type="ECO:0000313" key="2">
    <source>
        <dbReference type="Proteomes" id="UP000009026"/>
    </source>
</evidence>